<feature type="domain" description="NFACT RNA-binding" evidence="6">
    <location>
        <begin position="440"/>
        <end position="532"/>
    </location>
</feature>
<dbReference type="eggNOG" id="COG1293">
    <property type="taxonomic scope" value="Bacteria"/>
</dbReference>
<proteinExistence type="inferred from homology"/>
<dbReference type="Pfam" id="PF05670">
    <property type="entry name" value="NFACT-R_1"/>
    <property type="match status" value="1"/>
</dbReference>
<sequence length="553" mass="63940">MAFDGLYLHYVINELKNTIIDGRINKINQPEKDEIIFTIKTKNHGKVKLLISSSSSYPKIHITNEIKENPLTPPLFNMVLRKYLNNSKIIDIEQIGTDRIGKISFLTTDELGFDSKYNLYFEIMGRHSNITLVRDRDNIIMDSIKHITEDINRFRTILPSLEFVLPPSTNKLDPFTFTKEEFEIVSKNTDFNTNFASKVFMGIGKDISKDIYLKYDGDDLFSCIKKYFNVSPEFNIYIENGIPFNFSSMPLSLDNSTIKNYPSPSLLLEDYYKEKDKADRLKNRTLTLQKLINNNIERCIKKEKILLKTLDETKDKDIFKLYGELLTSNIYSIKDGDKEANVYNYYTNDYITISLDPNKSISYNIQKYYKKYNKLKKSEEMANIQLEHNKVELEYLTSVLTNINLIDNYNEIDDIKNELIAEGYIKFSKKKNKSTSTKPLKFTSPDGIDIYVGKNNIQNDYLTTKFASKNDIWLHTKNIPGSHVIIKRTSSDIPNTTLEYAANLAAYYSKGRSGTKVPVDYTEIKNVRKPNGAKAGMVIYLTNKTIYIDPKPI</sequence>
<organism evidence="7 8">
    <name type="scientific">Clostridium bornimense</name>
    <dbReference type="NCBI Taxonomy" id="1216932"/>
    <lineage>
        <taxon>Bacteria</taxon>
        <taxon>Bacillati</taxon>
        <taxon>Bacillota</taxon>
        <taxon>Clostridia</taxon>
        <taxon>Eubacteriales</taxon>
        <taxon>Clostridiaceae</taxon>
        <taxon>Clostridium</taxon>
    </lineage>
</organism>
<keyword evidence="4 5" id="KW-0648">Protein biosynthesis</keyword>
<protein>
    <recommendedName>
        <fullName evidence="5">Rqc2 homolog RqcH</fullName>
        <shortName evidence="5">RqcH</shortName>
    </recommendedName>
</protein>
<evidence type="ECO:0000256" key="1">
    <source>
        <dbReference type="ARBA" id="ARBA00022555"/>
    </source>
</evidence>
<comment type="similarity">
    <text evidence="5">Belongs to the NEMF family.</text>
</comment>
<comment type="function">
    <text evidence="5">Key component of the ribosome quality control system (RQC), a ribosome-associated complex that mediates the extraction of incompletely synthesized nascent chains from stalled ribosomes and their subsequent degradation. RqcH recruits Ala-charged tRNA, and with RqcP directs the elongation of stalled nascent chains on 50S ribosomal subunits, leading to non-templated C-terminal alanine extensions (Ala tail). The Ala tail promotes nascent chain degradation. May add between 1 and at least 8 Ala residues. Binds to stalled 50S ribosomal subunits.</text>
</comment>
<dbReference type="EMBL" id="HG917868">
    <property type="protein sequence ID" value="CDM68743.1"/>
    <property type="molecule type" value="Genomic_DNA"/>
</dbReference>
<accession>W6RWJ8</accession>
<keyword evidence="3 5" id="KW-0694">RNA-binding</keyword>
<evidence type="ECO:0000256" key="2">
    <source>
        <dbReference type="ARBA" id="ARBA00022730"/>
    </source>
</evidence>
<dbReference type="InterPro" id="IPR043682">
    <property type="entry name" value="RqcH_bacterial"/>
</dbReference>
<keyword evidence="2 5" id="KW-0699">rRNA-binding</keyword>
<dbReference type="RefSeq" id="WP_044038070.1">
    <property type="nucleotide sequence ID" value="NZ_HG917868.1"/>
</dbReference>
<comment type="subunit">
    <text evidence="5">Associates with stalled 50S ribosomal subunits. Binds to RqcP.</text>
</comment>
<evidence type="ECO:0000256" key="4">
    <source>
        <dbReference type="ARBA" id="ARBA00022917"/>
    </source>
</evidence>
<dbReference type="GO" id="GO:0072344">
    <property type="term" value="P:rescue of stalled ribosome"/>
    <property type="evidence" value="ECO:0007669"/>
    <property type="project" value="UniProtKB-UniRule"/>
</dbReference>
<evidence type="ECO:0000256" key="3">
    <source>
        <dbReference type="ARBA" id="ARBA00022884"/>
    </source>
</evidence>
<dbReference type="Proteomes" id="UP000019426">
    <property type="component" value="Chromosome M2/40_rep1"/>
</dbReference>
<dbReference type="InterPro" id="IPR008532">
    <property type="entry name" value="NFACT_RNA-bd"/>
</dbReference>
<evidence type="ECO:0000313" key="8">
    <source>
        <dbReference type="Proteomes" id="UP000019426"/>
    </source>
</evidence>
<dbReference type="OrthoDB" id="9766163at2"/>
<reference evidence="7 8" key="1">
    <citation type="submission" date="2013-11" db="EMBL/GenBank/DDBJ databases">
        <title>Complete genome sequence of Clostridum sp. M2/40.</title>
        <authorList>
            <person name="Wibberg D."/>
            <person name="Puehler A."/>
            <person name="Schlueter A."/>
        </authorList>
    </citation>
    <scope>NUCLEOTIDE SEQUENCE [LARGE SCALE GENOMIC DNA]</scope>
    <source>
        <strain evidence="8">M2/40</strain>
    </source>
</reference>
<dbReference type="PANTHER" id="PTHR15239:SF6">
    <property type="entry name" value="RIBOSOME QUALITY CONTROL COMPLEX SUBUNIT NEMF"/>
    <property type="match status" value="1"/>
</dbReference>
<dbReference type="InterPro" id="IPR051608">
    <property type="entry name" value="RQC_Subunit_NEMF"/>
</dbReference>
<keyword evidence="1 5" id="KW-0820">tRNA-binding</keyword>
<dbReference type="STRING" id="1216932.CM240_1585"/>
<dbReference type="Gene3D" id="2.30.310.10">
    <property type="entry name" value="ibrinogen binding protein from staphylococcus aureus domain"/>
    <property type="match status" value="1"/>
</dbReference>
<evidence type="ECO:0000259" key="6">
    <source>
        <dbReference type="Pfam" id="PF05670"/>
    </source>
</evidence>
<dbReference type="PANTHER" id="PTHR15239">
    <property type="entry name" value="NUCLEAR EXPORT MEDIATOR FACTOR NEMF"/>
    <property type="match status" value="1"/>
</dbReference>
<dbReference type="GO" id="GO:0019843">
    <property type="term" value="F:rRNA binding"/>
    <property type="evidence" value="ECO:0007669"/>
    <property type="project" value="UniProtKB-UniRule"/>
</dbReference>
<dbReference type="GO" id="GO:1990112">
    <property type="term" value="C:RQC complex"/>
    <property type="evidence" value="ECO:0007669"/>
    <property type="project" value="TreeGrafter"/>
</dbReference>
<dbReference type="PATRIC" id="fig|1216932.3.peg.1577"/>
<evidence type="ECO:0000313" key="7">
    <source>
        <dbReference type="EMBL" id="CDM68743.1"/>
    </source>
</evidence>
<dbReference type="HOGENOM" id="CLU_022481_2_1_9"/>
<dbReference type="KEGG" id="clt:CM240_1585"/>
<dbReference type="AlphaFoldDB" id="W6RWJ8"/>
<dbReference type="HAMAP" id="MF_00844_B">
    <property type="entry name" value="RqcH_B"/>
    <property type="match status" value="1"/>
</dbReference>
<gene>
    <name evidence="5" type="primary">rqcH</name>
    <name evidence="7" type="ORF">CM240_1585</name>
</gene>
<dbReference type="GO" id="GO:0000049">
    <property type="term" value="F:tRNA binding"/>
    <property type="evidence" value="ECO:0007669"/>
    <property type="project" value="UniProtKB-UniRule"/>
</dbReference>
<evidence type="ECO:0000256" key="5">
    <source>
        <dbReference type="HAMAP-Rule" id="MF_00844"/>
    </source>
</evidence>
<dbReference type="Pfam" id="PF05833">
    <property type="entry name" value="NFACT_N"/>
    <property type="match status" value="1"/>
</dbReference>
<dbReference type="GO" id="GO:0043023">
    <property type="term" value="F:ribosomal large subunit binding"/>
    <property type="evidence" value="ECO:0007669"/>
    <property type="project" value="UniProtKB-UniRule"/>
</dbReference>
<keyword evidence="8" id="KW-1185">Reference proteome</keyword>
<name>W6RWJ8_9CLOT</name>
<dbReference type="FunFam" id="2.30.310.10:FF:000004">
    <property type="entry name" value="Fibronectin-binding protein A"/>
    <property type="match status" value="1"/>
</dbReference>